<keyword evidence="10" id="KW-1185">Reference proteome</keyword>
<comment type="function">
    <text evidence="8">This protein is part of the stalk that links CF(0) to CF(1). It either transmits conformational changes from CF(0) to CF(1) or is implicated in proton conduction.</text>
</comment>
<dbReference type="GO" id="GO:0005886">
    <property type="term" value="C:plasma membrane"/>
    <property type="evidence" value="ECO:0007669"/>
    <property type="project" value="UniProtKB-SubCell"/>
</dbReference>
<dbReference type="SUPFAM" id="SSF47928">
    <property type="entry name" value="N-terminal domain of the delta subunit of the F1F0-ATP synthase"/>
    <property type="match status" value="1"/>
</dbReference>
<dbReference type="EMBL" id="PUFI01000009">
    <property type="protein sequence ID" value="TDG68846.1"/>
    <property type="molecule type" value="Genomic_DNA"/>
</dbReference>
<evidence type="ECO:0000256" key="2">
    <source>
        <dbReference type="ARBA" id="ARBA00022448"/>
    </source>
</evidence>
<evidence type="ECO:0000256" key="4">
    <source>
        <dbReference type="ARBA" id="ARBA00023065"/>
    </source>
</evidence>
<keyword evidence="5 8" id="KW-0472">Membrane</keyword>
<dbReference type="PANTHER" id="PTHR11910">
    <property type="entry name" value="ATP SYNTHASE DELTA CHAIN"/>
    <property type="match status" value="1"/>
</dbReference>
<dbReference type="InterPro" id="IPR026015">
    <property type="entry name" value="ATP_synth_OSCP/delta_N_sf"/>
</dbReference>
<dbReference type="PROSITE" id="PS00389">
    <property type="entry name" value="ATPASE_DELTA"/>
    <property type="match status" value="1"/>
</dbReference>
<dbReference type="Gene3D" id="1.10.520.20">
    <property type="entry name" value="N-terminal domain of the delta subunit of the F1F0-ATP synthase"/>
    <property type="match status" value="1"/>
</dbReference>
<keyword evidence="6 8" id="KW-0139">CF(1)</keyword>
<keyword evidence="8" id="KW-1003">Cell membrane</keyword>
<dbReference type="Proteomes" id="UP000295681">
    <property type="component" value="Unassembled WGS sequence"/>
</dbReference>
<keyword evidence="4 8" id="KW-0406">Ion transport</keyword>
<dbReference type="PRINTS" id="PR00125">
    <property type="entry name" value="ATPASEDELTA"/>
</dbReference>
<comment type="caution">
    <text evidence="9">The sequence shown here is derived from an EMBL/GenBank/DDBJ whole genome shotgun (WGS) entry which is preliminary data.</text>
</comment>
<evidence type="ECO:0000313" key="9">
    <source>
        <dbReference type="EMBL" id="TDG68846.1"/>
    </source>
</evidence>
<dbReference type="Pfam" id="PF00213">
    <property type="entry name" value="OSCP"/>
    <property type="match status" value="1"/>
</dbReference>
<reference evidence="9 10" key="1">
    <citation type="journal article" date="2019" name="Appl. Microbiol. Biotechnol.">
        <title>Uncovering carbohydrate metabolism through a genotype-phenotype association study of 56 lactic acid bacteria genomes.</title>
        <authorList>
            <person name="Buron-Moles G."/>
            <person name="Chailyan A."/>
            <person name="Dolejs I."/>
            <person name="Forster J."/>
            <person name="Miks M.H."/>
        </authorList>
    </citation>
    <scope>NUCLEOTIDE SEQUENCE [LARGE SCALE GENOMIC DNA]</scope>
    <source>
        <strain evidence="9 10">ATCC 700006</strain>
    </source>
</reference>
<dbReference type="RefSeq" id="WP_133264294.1">
    <property type="nucleotide sequence ID" value="NZ_JAGYGP010000002.1"/>
</dbReference>
<proteinExistence type="inferred from homology"/>
<keyword evidence="2 8" id="KW-0813">Transport</keyword>
<comment type="function">
    <text evidence="8">F(1)F(0) ATP synthase produces ATP from ADP in the presence of a proton or sodium gradient. F-type ATPases consist of two structural domains, F(1) containing the extramembraneous catalytic core and F(0) containing the membrane proton channel, linked together by a central stalk and a peripheral stalk. During catalysis, ATP synthesis in the catalytic domain of F(1) is coupled via a rotary mechanism of the central stalk subunits to proton translocation.</text>
</comment>
<evidence type="ECO:0000256" key="7">
    <source>
        <dbReference type="ARBA" id="ARBA00023310"/>
    </source>
</evidence>
<organism evidence="9 10">
    <name type="scientific">Leuconostoc fallax</name>
    <dbReference type="NCBI Taxonomy" id="1251"/>
    <lineage>
        <taxon>Bacteria</taxon>
        <taxon>Bacillati</taxon>
        <taxon>Bacillota</taxon>
        <taxon>Bacilli</taxon>
        <taxon>Lactobacillales</taxon>
        <taxon>Lactobacillaceae</taxon>
        <taxon>Leuconostoc</taxon>
    </lineage>
</organism>
<dbReference type="GO" id="GO:0046933">
    <property type="term" value="F:proton-transporting ATP synthase activity, rotational mechanism"/>
    <property type="evidence" value="ECO:0007669"/>
    <property type="project" value="UniProtKB-UniRule"/>
</dbReference>
<evidence type="ECO:0000256" key="8">
    <source>
        <dbReference type="HAMAP-Rule" id="MF_01416"/>
    </source>
</evidence>
<keyword evidence="3 8" id="KW-0375">Hydrogen ion transport</keyword>
<name>A0A4R5N9M1_9LACO</name>
<keyword evidence="7 8" id="KW-0066">ATP synthesis</keyword>
<dbReference type="GO" id="GO:0045259">
    <property type="term" value="C:proton-transporting ATP synthase complex"/>
    <property type="evidence" value="ECO:0007669"/>
    <property type="project" value="UniProtKB-KW"/>
</dbReference>
<evidence type="ECO:0000313" key="10">
    <source>
        <dbReference type="Proteomes" id="UP000295681"/>
    </source>
</evidence>
<dbReference type="AlphaFoldDB" id="A0A4R5N9M1"/>
<evidence type="ECO:0000256" key="6">
    <source>
        <dbReference type="ARBA" id="ARBA00023196"/>
    </source>
</evidence>
<evidence type="ECO:0000256" key="5">
    <source>
        <dbReference type="ARBA" id="ARBA00023136"/>
    </source>
</evidence>
<dbReference type="InterPro" id="IPR000711">
    <property type="entry name" value="ATPase_OSCP/dsu"/>
</dbReference>
<gene>
    <name evidence="8" type="primary">atpH</name>
    <name evidence="9" type="ORF">C5L23_000765</name>
</gene>
<dbReference type="HAMAP" id="MF_01416">
    <property type="entry name" value="ATP_synth_delta_bact"/>
    <property type="match status" value="1"/>
</dbReference>
<dbReference type="STRING" id="907931.GCA_000165675_00625"/>
<dbReference type="NCBIfam" id="NF004401">
    <property type="entry name" value="PRK05758.2-1"/>
    <property type="match status" value="1"/>
</dbReference>
<comment type="similarity">
    <text evidence="8">Belongs to the ATPase delta chain family.</text>
</comment>
<dbReference type="InterPro" id="IPR020781">
    <property type="entry name" value="ATPase_OSCP/d_CS"/>
</dbReference>
<sequence length="180" mass="19981">MAKNNKDIADQYAKAIFELASEQDNVETIKVSLQTIQTVLQDNQTLVKILTSTQVTDDIKQSLLATLTDFAPESVKNLIQLLAYNERLNILHLVIEQFMHAYNRMHGIVDVEATTSVPLNEERLQRLAKVFAQKTGAKKVNVSNTIDESILGGVILQSESTLIDGSLKTKIAKFKAQLLG</sequence>
<comment type="subcellular location">
    <subcellularLocation>
        <location evidence="8">Cell membrane</location>
        <topology evidence="8">Peripheral membrane protein</topology>
    </subcellularLocation>
    <subcellularLocation>
        <location evidence="1">Membrane</location>
    </subcellularLocation>
</comment>
<evidence type="ECO:0000256" key="1">
    <source>
        <dbReference type="ARBA" id="ARBA00004370"/>
    </source>
</evidence>
<protein>
    <recommendedName>
        <fullName evidence="8">ATP synthase subunit delta</fullName>
    </recommendedName>
    <alternativeName>
        <fullName evidence="8">ATP synthase F(1) sector subunit delta</fullName>
    </alternativeName>
    <alternativeName>
        <fullName evidence="8">F-type ATPase subunit delta</fullName>
        <shortName evidence="8">F-ATPase subunit delta</shortName>
    </alternativeName>
</protein>
<dbReference type="NCBIfam" id="TIGR01145">
    <property type="entry name" value="ATP_synt_delta"/>
    <property type="match status" value="1"/>
</dbReference>
<accession>A0A4R5N9M1</accession>
<evidence type="ECO:0000256" key="3">
    <source>
        <dbReference type="ARBA" id="ARBA00022781"/>
    </source>
</evidence>